<comment type="caution">
    <text evidence="2">The sequence shown here is derived from an EMBL/GenBank/DDBJ whole genome shotgun (WGS) entry which is preliminary data.</text>
</comment>
<evidence type="ECO:0000313" key="3">
    <source>
        <dbReference type="Proteomes" id="UP000642993"/>
    </source>
</evidence>
<keyword evidence="1" id="KW-0812">Transmembrane</keyword>
<dbReference type="InterPro" id="IPR021315">
    <property type="entry name" value="Gap/Sap"/>
</dbReference>
<evidence type="ECO:0000256" key="1">
    <source>
        <dbReference type="SAM" id="Phobius"/>
    </source>
</evidence>
<feature type="transmembrane region" description="Helical" evidence="1">
    <location>
        <begin position="152"/>
        <end position="176"/>
    </location>
</feature>
<dbReference type="AlphaFoldDB" id="A0A927PLH1"/>
<sequence>MTPLVLALAGFALLDSLDVLLVGAISAIIYDARLARRSPIPGAISFLLGVFTMTTAFGLLTVLGFSTLADRAGITMTPALRYWAELAIGVTLIAVALIPSSDRPAPSWAIRVRRNPALLLTIGVAIGLAQAPTAVPYLAGLAMIAAHQPLPFWWPLIVILYCLVALIPPIIVLIMGTRTSPAARRRYLTVARFIPRHGPRAVRIIFIVAGALLILDALVHHQYLF</sequence>
<feature type="transmembrane region" description="Helical" evidence="1">
    <location>
        <begin position="118"/>
        <end position="146"/>
    </location>
</feature>
<dbReference type="InterPro" id="IPR023298">
    <property type="entry name" value="ATPase_P-typ_TM_dom_sf"/>
</dbReference>
<evidence type="ECO:0000313" key="2">
    <source>
        <dbReference type="EMBL" id="MBD8506823.1"/>
    </source>
</evidence>
<feature type="transmembrane region" description="Helical" evidence="1">
    <location>
        <begin position="6"/>
        <end position="30"/>
    </location>
</feature>
<feature type="transmembrane region" description="Helical" evidence="1">
    <location>
        <begin position="42"/>
        <end position="68"/>
    </location>
</feature>
<feature type="transmembrane region" description="Helical" evidence="1">
    <location>
        <begin position="80"/>
        <end position="98"/>
    </location>
</feature>
<name>A0A927PLH1_9ACTN</name>
<accession>A0A927PLH1</accession>
<keyword evidence="1" id="KW-0472">Membrane</keyword>
<proteinExistence type="predicted"/>
<keyword evidence="3" id="KW-1185">Reference proteome</keyword>
<keyword evidence="1" id="KW-1133">Transmembrane helix</keyword>
<organism evidence="2 3">
    <name type="scientific">Lolliginicoccus lacisalsi</name>
    <dbReference type="NCBI Taxonomy" id="2742202"/>
    <lineage>
        <taxon>Bacteria</taxon>
        <taxon>Bacillati</taxon>
        <taxon>Actinomycetota</taxon>
        <taxon>Actinomycetes</taxon>
        <taxon>Mycobacteriales</taxon>
        <taxon>Hoyosellaceae</taxon>
        <taxon>Lolliginicoccus</taxon>
    </lineage>
</organism>
<dbReference type="EMBL" id="JACYWE010000005">
    <property type="protein sequence ID" value="MBD8506823.1"/>
    <property type="molecule type" value="Genomic_DNA"/>
</dbReference>
<dbReference type="Proteomes" id="UP000642993">
    <property type="component" value="Unassembled WGS sequence"/>
</dbReference>
<protein>
    <submittedName>
        <fullName evidence="2">GAP family protein</fullName>
    </submittedName>
</protein>
<feature type="transmembrane region" description="Helical" evidence="1">
    <location>
        <begin position="201"/>
        <end position="219"/>
    </location>
</feature>
<dbReference type="SUPFAM" id="SSF81665">
    <property type="entry name" value="Calcium ATPase, transmembrane domain M"/>
    <property type="match status" value="1"/>
</dbReference>
<dbReference type="Pfam" id="PF11139">
    <property type="entry name" value="SfLAP"/>
    <property type="match status" value="1"/>
</dbReference>
<gene>
    <name evidence="2" type="ORF">HT102_10015</name>
</gene>
<dbReference type="RefSeq" id="WP_192039280.1">
    <property type="nucleotide sequence ID" value="NZ_JACYWE010000005.1"/>
</dbReference>
<reference evidence="2" key="1">
    <citation type="submission" date="2020-09" db="EMBL/GenBank/DDBJ databases">
        <title>Hoyosella lacisalsi sp. nov., a halotolerant actinobacterium isolated from soil of Lake Gudzhirganskoe.</title>
        <authorList>
            <person name="Yang Q."/>
            <person name="Guo P.Y."/>
            <person name="Liu S.W."/>
            <person name="Li F.N."/>
            <person name="Sun C.H."/>
        </authorList>
    </citation>
    <scope>NUCLEOTIDE SEQUENCE</scope>
    <source>
        <strain evidence="2">G463</strain>
    </source>
</reference>